<dbReference type="GO" id="GO:0042802">
    <property type="term" value="F:identical protein binding"/>
    <property type="evidence" value="ECO:0007669"/>
    <property type="project" value="InterPro"/>
</dbReference>
<keyword evidence="1" id="KW-0732">Signal</keyword>
<dbReference type="PROSITE" id="PS51257">
    <property type="entry name" value="PROKAR_LIPOPROTEIN"/>
    <property type="match status" value="1"/>
</dbReference>
<proteinExistence type="predicted"/>
<dbReference type="PIRSF" id="PIRSF035836">
    <property type="entry name" value="UCP035836"/>
    <property type="match status" value="1"/>
</dbReference>
<dbReference type="AlphaFoldDB" id="A0A934IYP6"/>
<sequence>MSKSYQIAKSLRPLLLAGVAAMILSACASNRGHMDMTTTGSIGQSTAGLGELTERYRRNPGDRAVAIHYAAALRAAGQPQQATAAMEQAMSRHPNDVAITVEYARTLTASGRFEQSLQVLQNVIRPDAPDWNALLVMGATLDQMGRHDQARKVYVQASVIAPGEASIETNLGLSYAMTNELPAAENHLRRAAAMRGATTKTRQNLALVIGLQGRFAEAEALYAAELPPDQVAANMAYVQGMLSQKNRWDMIEQG</sequence>
<keyword evidence="3" id="KW-1185">Reference proteome</keyword>
<dbReference type="Pfam" id="PF07721">
    <property type="entry name" value="TPR_4"/>
    <property type="match status" value="1"/>
</dbReference>
<dbReference type="SMART" id="SM00028">
    <property type="entry name" value="TPR"/>
    <property type="match status" value="2"/>
</dbReference>
<evidence type="ECO:0000313" key="2">
    <source>
        <dbReference type="EMBL" id="MBJ3784655.1"/>
    </source>
</evidence>
<dbReference type="InterPro" id="IPR011990">
    <property type="entry name" value="TPR-like_helical_dom_sf"/>
</dbReference>
<evidence type="ECO:0000313" key="3">
    <source>
        <dbReference type="Proteomes" id="UP000602124"/>
    </source>
</evidence>
<dbReference type="RefSeq" id="WP_198875893.1">
    <property type="nucleotide sequence ID" value="NZ_JAEKMH010000002.1"/>
</dbReference>
<dbReference type="Pfam" id="PF14559">
    <property type="entry name" value="TPR_19"/>
    <property type="match status" value="1"/>
</dbReference>
<evidence type="ECO:0000256" key="1">
    <source>
        <dbReference type="SAM" id="SignalP"/>
    </source>
</evidence>
<gene>
    <name evidence="2" type="ORF">JEQ47_07990</name>
</gene>
<organism evidence="2 3">
    <name type="scientific">Devosia sediminis</name>
    <dbReference type="NCBI Taxonomy" id="2798801"/>
    <lineage>
        <taxon>Bacteria</taxon>
        <taxon>Pseudomonadati</taxon>
        <taxon>Pseudomonadota</taxon>
        <taxon>Alphaproteobacteria</taxon>
        <taxon>Hyphomicrobiales</taxon>
        <taxon>Devosiaceae</taxon>
        <taxon>Devosia</taxon>
    </lineage>
</organism>
<dbReference type="InterPro" id="IPR011717">
    <property type="entry name" value="TPR-4"/>
</dbReference>
<dbReference type="InterPro" id="IPR014596">
    <property type="entry name" value="UCP035836"/>
</dbReference>
<dbReference type="PANTHER" id="PTHR12558">
    <property type="entry name" value="CELL DIVISION CYCLE 16,23,27"/>
    <property type="match status" value="1"/>
</dbReference>
<reference evidence="2" key="1">
    <citation type="submission" date="2020-12" db="EMBL/GenBank/DDBJ databases">
        <title>Devosia sp. MSA67 isolated from Mo River.</title>
        <authorList>
            <person name="Ma F."/>
            <person name="Zi Z."/>
        </authorList>
    </citation>
    <scope>NUCLEOTIDE SEQUENCE</scope>
    <source>
        <strain evidence="2">MSA67</strain>
    </source>
</reference>
<dbReference type="Proteomes" id="UP000602124">
    <property type="component" value="Unassembled WGS sequence"/>
</dbReference>
<protein>
    <submittedName>
        <fullName evidence="2">Tetratricopeptide repeat protein</fullName>
    </submittedName>
</protein>
<dbReference type="Gene3D" id="1.25.40.10">
    <property type="entry name" value="Tetratricopeptide repeat domain"/>
    <property type="match status" value="1"/>
</dbReference>
<dbReference type="Pfam" id="PF13374">
    <property type="entry name" value="TPR_10"/>
    <property type="match status" value="1"/>
</dbReference>
<comment type="caution">
    <text evidence="2">The sequence shown here is derived from an EMBL/GenBank/DDBJ whole genome shotgun (WGS) entry which is preliminary data.</text>
</comment>
<dbReference type="EMBL" id="JAEKMH010000002">
    <property type="protein sequence ID" value="MBJ3784655.1"/>
    <property type="molecule type" value="Genomic_DNA"/>
</dbReference>
<dbReference type="SUPFAM" id="SSF48452">
    <property type="entry name" value="TPR-like"/>
    <property type="match status" value="1"/>
</dbReference>
<name>A0A934IYP6_9HYPH</name>
<dbReference type="PANTHER" id="PTHR12558:SF13">
    <property type="entry name" value="CELL DIVISION CYCLE PROTEIN 27 HOMOLOG"/>
    <property type="match status" value="1"/>
</dbReference>
<feature type="chain" id="PRO_5037748988" evidence="1">
    <location>
        <begin position="29"/>
        <end position="254"/>
    </location>
</feature>
<accession>A0A934IYP6</accession>
<feature type="signal peptide" evidence="1">
    <location>
        <begin position="1"/>
        <end position="28"/>
    </location>
</feature>
<dbReference type="InterPro" id="IPR019734">
    <property type="entry name" value="TPR_rpt"/>
</dbReference>